<gene>
    <name evidence="3" type="ORF">SELMODRAFT_442874</name>
</gene>
<name>D8RWT9_SELML</name>
<keyword evidence="4" id="KW-1185">Reference proteome</keyword>
<protein>
    <recommendedName>
        <fullName evidence="5">GIY-YIG domain-containing protein</fullName>
    </recommendedName>
</protein>
<dbReference type="AlphaFoldDB" id="D8RWT9"/>
<keyword evidence="1" id="KW-0175">Coiled coil</keyword>
<dbReference type="EMBL" id="GL377593">
    <property type="protein sequence ID" value="EFJ23149.1"/>
    <property type="molecule type" value="Genomic_DNA"/>
</dbReference>
<proteinExistence type="predicted"/>
<reference evidence="3 4" key="1">
    <citation type="journal article" date="2011" name="Science">
        <title>The Selaginella genome identifies genetic changes associated with the evolution of vascular plants.</title>
        <authorList>
            <person name="Banks J.A."/>
            <person name="Nishiyama T."/>
            <person name="Hasebe M."/>
            <person name="Bowman J.L."/>
            <person name="Gribskov M."/>
            <person name="dePamphilis C."/>
            <person name="Albert V.A."/>
            <person name="Aono N."/>
            <person name="Aoyama T."/>
            <person name="Ambrose B.A."/>
            <person name="Ashton N.W."/>
            <person name="Axtell M.J."/>
            <person name="Barker E."/>
            <person name="Barker M.S."/>
            <person name="Bennetzen J.L."/>
            <person name="Bonawitz N.D."/>
            <person name="Chapple C."/>
            <person name="Cheng C."/>
            <person name="Correa L.G."/>
            <person name="Dacre M."/>
            <person name="DeBarry J."/>
            <person name="Dreyer I."/>
            <person name="Elias M."/>
            <person name="Engstrom E.M."/>
            <person name="Estelle M."/>
            <person name="Feng L."/>
            <person name="Finet C."/>
            <person name="Floyd S.K."/>
            <person name="Frommer W.B."/>
            <person name="Fujita T."/>
            <person name="Gramzow L."/>
            <person name="Gutensohn M."/>
            <person name="Harholt J."/>
            <person name="Hattori M."/>
            <person name="Heyl A."/>
            <person name="Hirai T."/>
            <person name="Hiwatashi Y."/>
            <person name="Ishikawa M."/>
            <person name="Iwata M."/>
            <person name="Karol K.G."/>
            <person name="Koehler B."/>
            <person name="Kolukisaoglu U."/>
            <person name="Kubo M."/>
            <person name="Kurata T."/>
            <person name="Lalonde S."/>
            <person name="Li K."/>
            <person name="Li Y."/>
            <person name="Litt A."/>
            <person name="Lyons E."/>
            <person name="Manning G."/>
            <person name="Maruyama T."/>
            <person name="Michael T.P."/>
            <person name="Mikami K."/>
            <person name="Miyazaki S."/>
            <person name="Morinaga S."/>
            <person name="Murata T."/>
            <person name="Mueller-Roeber B."/>
            <person name="Nelson D.R."/>
            <person name="Obara M."/>
            <person name="Oguri Y."/>
            <person name="Olmstead R.G."/>
            <person name="Onodera N."/>
            <person name="Petersen B.L."/>
            <person name="Pils B."/>
            <person name="Prigge M."/>
            <person name="Rensing S.A."/>
            <person name="Riano-Pachon D.M."/>
            <person name="Roberts A.W."/>
            <person name="Sato Y."/>
            <person name="Scheller H.V."/>
            <person name="Schulz B."/>
            <person name="Schulz C."/>
            <person name="Shakirov E.V."/>
            <person name="Shibagaki N."/>
            <person name="Shinohara N."/>
            <person name="Shippen D.E."/>
            <person name="Soerensen I."/>
            <person name="Sotooka R."/>
            <person name="Sugimoto N."/>
            <person name="Sugita M."/>
            <person name="Sumikawa N."/>
            <person name="Tanurdzic M."/>
            <person name="Theissen G."/>
            <person name="Ulvskov P."/>
            <person name="Wakazuki S."/>
            <person name="Weng J.K."/>
            <person name="Willats W.W."/>
            <person name="Wipf D."/>
            <person name="Wolf P.G."/>
            <person name="Yang L."/>
            <person name="Zimmer A.D."/>
            <person name="Zhu Q."/>
            <person name="Mitros T."/>
            <person name="Hellsten U."/>
            <person name="Loque D."/>
            <person name="Otillar R."/>
            <person name="Salamov A."/>
            <person name="Schmutz J."/>
            <person name="Shapiro H."/>
            <person name="Lindquist E."/>
            <person name="Lucas S."/>
            <person name="Rokhsar D."/>
            <person name="Grigoriev I.V."/>
        </authorList>
    </citation>
    <scope>NUCLEOTIDE SEQUENCE [LARGE SCALE GENOMIC DNA]</scope>
</reference>
<evidence type="ECO:0000256" key="2">
    <source>
        <dbReference type="SAM" id="MobiDB-lite"/>
    </source>
</evidence>
<evidence type="ECO:0000313" key="4">
    <source>
        <dbReference type="Proteomes" id="UP000001514"/>
    </source>
</evidence>
<feature type="region of interest" description="Disordered" evidence="2">
    <location>
        <begin position="602"/>
        <end position="626"/>
    </location>
</feature>
<dbReference type="PANTHER" id="PTHR33598:SF4">
    <property type="entry name" value="OS02G0833400 PROTEIN"/>
    <property type="match status" value="1"/>
</dbReference>
<evidence type="ECO:0000313" key="3">
    <source>
        <dbReference type="EMBL" id="EFJ23149.1"/>
    </source>
</evidence>
<dbReference type="STRING" id="88036.D8RWT9"/>
<feature type="coiled-coil region" evidence="1">
    <location>
        <begin position="215"/>
        <end position="242"/>
    </location>
</feature>
<dbReference type="InParanoid" id="D8RWT9"/>
<dbReference type="eggNOG" id="ENOG502QSRQ">
    <property type="taxonomic scope" value="Eukaryota"/>
</dbReference>
<accession>D8RWT9</accession>
<dbReference type="KEGG" id="smo:SELMODRAFT_442874"/>
<sequence length="684" mass="77049">MACLQPACWLKPCVSSTSASAISSLASWPDHNRAKQAWSSSRAFSAIGLWRSGRKHSSCAAATSSASSGDELTSSSASSAGNRSLSKTRRDMLLEYVQNVQPEFMELFIQKAPQQVVEAMRKTVTNMLGTLPPQFFEITITTVAENLAQLMYSVLMTGYMFRNAQYRLELQQSLEQAALPAPKDEKFGPEFESKVQKSQVQGSVLKWHKEDGPVAMDAVEYIEFLESEVEKLQQQLERGKVSGQNELLDYLKNLEPKNLQELTTSAGEDAVEAMNTFVQRLIRISDAAMLKRTATETSAKELARLLYWLMVVGYSIRNIEVRYDMERILGIPAKHPELPPGETIGRSMASPCRMRREECFAVKHDRYFTRWKILIGHSDWRDSVDSPSGSRYRLHNLPSKSAVRPGIYELGIVRPCSSSRKRKKKKRLHRRDVVAVYLGQAENVRQRLQSYGQGGSHLEGWTGLEKWLPEKRVLTQIFRQGPRLFSEIFARGYSLAFRWSATGSKESALAAEKKLLHVFDYAWNKGANGARRSLDVLTKLEMQSNVVCGTRSSIATRLGCARIFERRVGVRVELSKPKDRSEARSFRDVIRGFLGLSIDGHEDHRKKEGDGVRPDDARKTSSSRKDCKVRIERAGTGKLYGEVTGENGLKCGVVSKVDGVGCTRTPRNGRKRCDLHRRMRVIKI</sequence>
<organism evidence="4">
    <name type="scientific">Selaginella moellendorffii</name>
    <name type="common">Spikemoss</name>
    <dbReference type="NCBI Taxonomy" id="88036"/>
    <lineage>
        <taxon>Eukaryota</taxon>
        <taxon>Viridiplantae</taxon>
        <taxon>Streptophyta</taxon>
        <taxon>Embryophyta</taxon>
        <taxon>Tracheophyta</taxon>
        <taxon>Lycopodiopsida</taxon>
        <taxon>Selaginellales</taxon>
        <taxon>Selaginellaceae</taxon>
        <taxon>Selaginella</taxon>
    </lineage>
</organism>
<dbReference type="Pfam" id="PF05542">
    <property type="entry name" value="DUF760"/>
    <property type="match status" value="2"/>
</dbReference>
<dbReference type="FunCoup" id="D8RWT9">
    <property type="interactions" value="442"/>
</dbReference>
<dbReference type="HOGENOM" id="CLU_025650_0_0_1"/>
<dbReference type="Gramene" id="EFJ23149">
    <property type="protein sequence ID" value="EFJ23149"/>
    <property type="gene ID" value="SELMODRAFT_442874"/>
</dbReference>
<feature type="region of interest" description="Disordered" evidence="2">
    <location>
        <begin position="65"/>
        <end position="84"/>
    </location>
</feature>
<dbReference type="Pfam" id="PF19239">
    <property type="entry name" value="GIY_YIG_domain"/>
    <property type="match status" value="1"/>
</dbReference>
<dbReference type="Proteomes" id="UP000001514">
    <property type="component" value="Unassembled WGS sequence"/>
</dbReference>
<evidence type="ECO:0000256" key="1">
    <source>
        <dbReference type="SAM" id="Coils"/>
    </source>
</evidence>
<evidence type="ECO:0008006" key="5">
    <source>
        <dbReference type="Google" id="ProtNLM"/>
    </source>
</evidence>
<dbReference type="PANTHER" id="PTHR33598">
    <property type="entry name" value="OS02G0833400 PROTEIN"/>
    <property type="match status" value="1"/>
</dbReference>
<dbReference type="InterPro" id="IPR008479">
    <property type="entry name" value="DUF760"/>
</dbReference>